<keyword evidence="4" id="KW-1185">Reference proteome</keyword>
<sequence length="347" mass="39429">MFHPYRRAYQPNGSGSYVAACIERGTKYLFATKALQKKVRLREVFETSAFLYLVYEFVDGEQLFHRLSELKDYTEMTIAGYFRQIVEGLRYLHEYGIVHKNLKPENLVLSSRDENAVVKITDAALHNFMIEDMDIEVLCCNTIFCAPELLTSRIFDKTFDLWALGIILHIMLCGSDPYFPKADAELYRAILNGELLFDNEAWEKVSWNGRDVVRGLLVVDPPQRLNTVQVLEHPWVSGRHTPSEPHLELSQSQLVQFVERRKEWIGAATAGNKAEDSKRISMSGMDENVTNNINNGNYEEPTGGPKHGDIAEPDALEVSDVSREPGGDPAPEQNMIHSEPSDEESFQ</sequence>
<dbReference type="Gene3D" id="1.10.510.10">
    <property type="entry name" value="Transferase(Phosphotransferase) domain 1"/>
    <property type="match status" value="1"/>
</dbReference>
<dbReference type="PANTHER" id="PTHR24347">
    <property type="entry name" value="SERINE/THREONINE-PROTEIN KINASE"/>
    <property type="match status" value="1"/>
</dbReference>
<dbReference type="EMBL" id="DF144358">
    <property type="protein sequence ID" value="GAA56736.1"/>
    <property type="molecule type" value="Genomic_DNA"/>
</dbReference>
<keyword evidence="3" id="KW-0418">Kinase</keyword>
<dbReference type="Gene3D" id="3.30.200.20">
    <property type="entry name" value="Phosphorylase Kinase, domain 1"/>
    <property type="match status" value="1"/>
</dbReference>
<dbReference type="GO" id="GO:0005524">
    <property type="term" value="F:ATP binding"/>
    <property type="evidence" value="ECO:0007669"/>
    <property type="project" value="InterPro"/>
</dbReference>
<proteinExistence type="predicted"/>
<name>G7YUV6_CLOSI</name>
<dbReference type="InterPro" id="IPR000719">
    <property type="entry name" value="Prot_kinase_dom"/>
</dbReference>
<reference key="2">
    <citation type="submission" date="2011-10" db="EMBL/GenBank/DDBJ databases">
        <title>The genome and transcriptome sequence of Clonorchis sinensis provide insights into the carcinogenic liver fluke.</title>
        <authorList>
            <person name="Wang X."/>
            <person name="Huang Y."/>
            <person name="Chen W."/>
            <person name="Liu H."/>
            <person name="Guo L."/>
            <person name="Chen Y."/>
            <person name="Luo F."/>
            <person name="Zhou W."/>
            <person name="Sun J."/>
            <person name="Mao Q."/>
            <person name="Liang P."/>
            <person name="Zhou C."/>
            <person name="Tian Y."/>
            <person name="Men J."/>
            <person name="Lv X."/>
            <person name="Huang L."/>
            <person name="Zhou J."/>
            <person name="Hu Y."/>
            <person name="Li R."/>
            <person name="Zhang F."/>
            <person name="Lei H."/>
            <person name="Li X."/>
            <person name="Hu X."/>
            <person name="Liang C."/>
            <person name="Xu J."/>
            <person name="Wu Z."/>
            <person name="Yu X."/>
        </authorList>
    </citation>
    <scope>NUCLEOTIDE SEQUENCE</scope>
    <source>
        <strain>Henan</strain>
    </source>
</reference>
<keyword evidence="3" id="KW-0808">Transferase</keyword>
<accession>G7YUV6</accession>
<dbReference type="PROSITE" id="PS50011">
    <property type="entry name" value="PROTEIN_KINASE_DOM"/>
    <property type="match status" value="1"/>
</dbReference>
<evidence type="ECO:0000313" key="4">
    <source>
        <dbReference type="Proteomes" id="UP000008909"/>
    </source>
</evidence>
<dbReference type="Pfam" id="PF00069">
    <property type="entry name" value="Pkinase"/>
    <property type="match status" value="1"/>
</dbReference>
<dbReference type="AlphaFoldDB" id="G7YUV6"/>
<dbReference type="SUPFAM" id="SSF56112">
    <property type="entry name" value="Protein kinase-like (PK-like)"/>
    <property type="match status" value="1"/>
</dbReference>
<dbReference type="GO" id="GO:0004672">
    <property type="term" value="F:protein kinase activity"/>
    <property type="evidence" value="ECO:0007669"/>
    <property type="project" value="InterPro"/>
</dbReference>
<protein>
    <submittedName>
        <fullName evidence="3">Calcium/calmodulin-dependent protein kinase type IV</fullName>
    </submittedName>
</protein>
<feature type="compositionally biased region" description="Polar residues" evidence="1">
    <location>
        <begin position="288"/>
        <end position="297"/>
    </location>
</feature>
<feature type="domain" description="Protein kinase" evidence="2">
    <location>
        <begin position="1"/>
        <end position="236"/>
    </location>
</feature>
<evidence type="ECO:0000313" key="3">
    <source>
        <dbReference type="EMBL" id="GAA56736.1"/>
    </source>
</evidence>
<feature type="region of interest" description="Disordered" evidence="1">
    <location>
        <begin position="269"/>
        <end position="347"/>
    </location>
</feature>
<dbReference type="Proteomes" id="UP000008909">
    <property type="component" value="Unassembled WGS sequence"/>
</dbReference>
<gene>
    <name evidence="3" type="ORF">CLF_111434</name>
</gene>
<reference evidence="3" key="1">
    <citation type="journal article" date="2011" name="Genome Biol.">
        <title>The draft genome of the carcinogenic human liver fluke Clonorchis sinensis.</title>
        <authorList>
            <person name="Wang X."/>
            <person name="Chen W."/>
            <person name="Huang Y."/>
            <person name="Sun J."/>
            <person name="Men J."/>
            <person name="Liu H."/>
            <person name="Luo F."/>
            <person name="Guo L."/>
            <person name="Lv X."/>
            <person name="Deng C."/>
            <person name="Zhou C."/>
            <person name="Fan Y."/>
            <person name="Li X."/>
            <person name="Huang L."/>
            <person name="Hu Y."/>
            <person name="Liang C."/>
            <person name="Hu X."/>
            <person name="Xu J."/>
            <person name="Yu X."/>
        </authorList>
    </citation>
    <scope>NUCLEOTIDE SEQUENCE [LARGE SCALE GENOMIC DNA]</scope>
    <source>
        <strain evidence="3">Henan</strain>
    </source>
</reference>
<dbReference type="InterPro" id="IPR011009">
    <property type="entry name" value="Kinase-like_dom_sf"/>
</dbReference>
<evidence type="ECO:0000256" key="1">
    <source>
        <dbReference type="SAM" id="MobiDB-lite"/>
    </source>
</evidence>
<organism evidence="3 4">
    <name type="scientific">Clonorchis sinensis</name>
    <name type="common">Chinese liver fluke</name>
    <dbReference type="NCBI Taxonomy" id="79923"/>
    <lineage>
        <taxon>Eukaryota</taxon>
        <taxon>Metazoa</taxon>
        <taxon>Spiralia</taxon>
        <taxon>Lophotrochozoa</taxon>
        <taxon>Platyhelminthes</taxon>
        <taxon>Trematoda</taxon>
        <taxon>Digenea</taxon>
        <taxon>Opisthorchiida</taxon>
        <taxon>Opisthorchiata</taxon>
        <taxon>Opisthorchiidae</taxon>
        <taxon>Clonorchis</taxon>
    </lineage>
</organism>
<evidence type="ECO:0000259" key="2">
    <source>
        <dbReference type="PROSITE" id="PS50011"/>
    </source>
</evidence>